<dbReference type="Pfam" id="PF08913">
    <property type="entry name" value="VBS"/>
    <property type="match status" value="1"/>
</dbReference>
<dbReference type="GO" id="GO:0005886">
    <property type="term" value="C:plasma membrane"/>
    <property type="evidence" value="ECO:0007669"/>
    <property type="project" value="TreeGrafter"/>
</dbReference>
<dbReference type="EMBL" id="JBBCAQ010000022">
    <property type="protein sequence ID" value="KAK7590334.1"/>
    <property type="molecule type" value="Genomic_DNA"/>
</dbReference>
<dbReference type="Pfam" id="PF02174">
    <property type="entry name" value="IRS"/>
    <property type="match status" value="1"/>
</dbReference>
<dbReference type="PANTHER" id="PTHR19981:SF1">
    <property type="entry name" value="RHEA, ISOFORM B"/>
    <property type="match status" value="1"/>
</dbReference>
<evidence type="ECO:0000313" key="8">
    <source>
        <dbReference type="Proteomes" id="UP001367676"/>
    </source>
</evidence>
<dbReference type="Pfam" id="PF01608">
    <property type="entry name" value="I_LWEQ"/>
    <property type="match status" value="1"/>
</dbReference>
<dbReference type="PANTHER" id="PTHR19981">
    <property type="entry name" value="TALIN"/>
    <property type="match status" value="1"/>
</dbReference>
<dbReference type="SMART" id="SM00307">
    <property type="entry name" value="ILWEQ"/>
    <property type="match status" value="1"/>
</dbReference>
<dbReference type="Gene3D" id="3.10.20.90">
    <property type="entry name" value="Phosphatidylinositol 3-kinase Catalytic Subunit, Chain A, domain 1"/>
    <property type="match status" value="2"/>
</dbReference>
<dbReference type="Gene3D" id="1.20.120.230">
    <property type="entry name" value="Alpha-catenin/vinculin-like"/>
    <property type="match status" value="1"/>
</dbReference>
<dbReference type="InterPro" id="IPR019748">
    <property type="entry name" value="FERM_central"/>
</dbReference>
<sequence>MATLSLRIHIVDGGVTKTMQFDPSTSVVEVCDIIRDKILEAGRGEPKDYGLFLADEDAKKGVWLEPGRTLEYYILRNGDLIEYRKKLRILKVQMLDGAVKTIMIDDSQPVANLMVVICTKLGITNHDEYGLIKETHPEDEIDNRAPNYGTLTLRRKREEKERDVKMDQLRKKLKTDDDLNWIDPSKTLREQGINEGDPVLLRRKFFFSDGNIDSHDPVQLNLLYVQARDAILDGTHPVTEELACRLAGLQVHIQFGNHNEVKHVPPFLDLKEFLPHSYVKVRGIEKKIFAEHKSHFDLSELDAKVEYTKTCRNLPTYGVTFFLVKEQLTGKNKLVPRLLGVNKDSVLRLDERTKEILKTWPLTTVRRWGASPKTFTLDFGDYSDQYYSVQTREAEQISQIISGYIDIILKKKQAKDHFGIEGEEGSAMVEEIVSPSKASIFQHESNRVAKINTESVAKPAVMRAGVEGSKPYGTGYVRSAQQTTISGQISVGHAPVITQQSQITNVMTGPQKALVSRITSGQETIKTVETELMTEITIPETANSQWKESTMTSNKEQMSSHIAAINAATAQIITMSSGETDYMGIEEAIRSISTNLPEMTQSVKMIAALSPTGGEQLLDAARKLCSAFSDLLNAVQPQSNTSRQSLLNAASRVGEASRRLITEISDGRDESKDTLLTLAKAVANTTAALVIKAKSVAATVDKQQQSAVIGAATNCALATSQLVACTKVVASTVENPSCREQLVMAAKEVMNAMEDLVSVCGLSVTEENNVLLKDLISAVAEVTTSLNRLINQVKISKGTPQNSIKQKEEKITTITEHYQTAPKVNGYHTSEIEQYIEEKQTVPHSPPVKYYTATVSKVIYNISEAMRRVSDSEYSRTFESTESTYESHSRMVHTAKEIAKVTQEMMLKPWSEENKYDSTLSESYSQLSSDCINFVASDPNPDTKERLSTSVRDLGSSCISAVKTAASTSPNTSYSYRERTEKAKDVAERVSTVLGALQECSRGTQACDNAASTVSGIIGDLDTIVMFATAGTLHAEKENETFADHRENILKTAKALVEDTKTLVAGAASSQEQLAVAAQNAVSTITQLAEIVKYGAASLGSDNPESQVMLINAVRDVANALGDLIQATKAASGKNINDPSMAYLKESARVMVTNLTSLLKTVKVVEDEHSRGTRALESTIEAIGQEIRALTAPSTSTPQATPEELIRSTKAITLATAKAVAAGNSGKQEDVIIAANMGRKAISDMLSICKGCMTQADTLELRERILQAGRETAIQYRELLQTILNILRPNQQNSVMDPKQTLPQISRNIAQSVTELVSVAEALKGKDWVHPDDPTMIAENELLGAAASIDAAARKLAALKPRRLNVQQTDESLNFNEMILEAAKSIAAATSALIKAASAAQRELVDTGKVSRSPLTSSDDGQWSEGLISAARLVAAATHSLVESANSLVNGIASEERLISAARQVASSTAQLLVACKVKADPDSEITKRLQAAGNAVKRATDNLVRAAQQAIHHDDERSLVLNKRMVGGIAQEIDARTEVLRIEKELEEARNRLTAIRLAKYKLKGDGSVYEIEPEPLYSITA</sequence>
<comment type="subcellular location">
    <subcellularLocation>
        <location evidence="1">Cytoplasm</location>
        <location evidence="1">Cytoskeleton</location>
    </subcellularLocation>
</comment>
<dbReference type="InterPro" id="IPR035963">
    <property type="entry name" value="FERM_2"/>
</dbReference>
<dbReference type="SUPFAM" id="SSF47031">
    <property type="entry name" value="Second domain of FERM"/>
    <property type="match status" value="1"/>
</dbReference>
<dbReference type="GO" id="GO:0098609">
    <property type="term" value="P:cell-cell adhesion"/>
    <property type="evidence" value="ECO:0007669"/>
    <property type="project" value="TreeGrafter"/>
</dbReference>
<dbReference type="GO" id="GO:0005856">
    <property type="term" value="C:cytoskeleton"/>
    <property type="evidence" value="ECO:0007669"/>
    <property type="project" value="UniProtKB-SubCell"/>
</dbReference>
<accession>A0AAN9THH5</accession>
<dbReference type="InterPro" id="IPR054082">
    <property type="entry name" value="Talin_IBS2B"/>
</dbReference>
<dbReference type="PROSITE" id="PS50945">
    <property type="entry name" value="I_LWEQ"/>
    <property type="match status" value="1"/>
</dbReference>
<comment type="caution">
    <text evidence="7">The sequence shown here is derived from an EMBL/GenBank/DDBJ whole genome shotgun (WGS) entry which is preliminary data.</text>
</comment>
<dbReference type="InterPro" id="IPR002404">
    <property type="entry name" value="IRS_PTB"/>
</dbReference>
<keyword evidence="8" id="KW-1185">Reference proteome</keyword>
<evidence type="ECO:0000256" key="4">
    <source>
        <dbReference type="SAM" id="Coils"/>
    </source>
</evidence>
<dbReference type="InterPro" id="IPR011993">
    <property type="entry name" value="PH-like_dom_sf"/>
</dbReference>
<dbReference type="FunFam" id="1.20.80.10:FF:000007">
    <property type="entry name" value="Talin 2"/>
    <property type="match status" value="1"/>
</dbReference>
<feature type="domain" description="I/LWEQ" evidence="6">
    <location>
        <begin position="1326"/>
        <end position="1565"/>
    </location>
</feature>
<dbReference type="PROSITE" id="PS00660">
    <property type="entry name" value="FERM_1"/>
    <property type="match status" value="1"/>
</dbReference>
<dbReference type="InterPro" id="IPR032425">
    <property type="entry name" value="FERM_f0"/>
</dbReference>
<dbReference type="Gene3D" id="1.20.1420.10">
    <property type="entry name" value="Talin, central domain"/>
    <property type="match status" value="4"/>
</dbReference>
<dbReference type="CDD" id="cd17090">
    <property type="entry name" value="FERM_F1_TLN"/>
    <property type="match status" value="1"/>
</dbReference>
<dbReference type="GO" id="GO:0051015">
    <property type="term" value="F:actin filament binding"/>
    <property type="evidence" value="ECO:0007669"/>
    <property type="project" value="InterPro"/>
</dbReference>
<dbReference type="SUPFAM" id="SSF109880">
    <property type="entry name" value="A middle domain of Talin 1"/>
    <property type="match status" value="1"/>
</dbReference>
<dbReference type="FunFam" id="2.30.29.30:FF:000028">
    <property type="entry name" value="Talin 2"/>
    <property type="match status" value="1"/>
</dbReference>
<dbReference type="InterPro" id="IPR035964">
    <property type="entry name" value="I/LWEQ_dom_sf"/>
</dbReference>
<dbReference type="Pfam" id="PF16511">
    <property type="entry name" value="FERM_f0"/>
    <property type="match status" value="1"/>
</dbReference>
<keyword evidence="4" id="KW-0175">Coiled coil</keyword>
<dbReference type="GO" id="GO:0005200">
    <property type="term" value="F:structural constituent of cytoskeleton"/>
    <property type="evidence" value="ECO:0007669"/>
    <property type="project" value="InterPro"/>
</dbReference>
<dbReference type="SUPFAM" id="SSF47220">
    <property type="entry name" value="alpha-catenin/vinculin-like"/>
    <property type="match status" value="2"/>
</dbReference>
<dbReference type="SMART" id="SM01244">
    <property type="entry name" value="IRS"/>
    <property type="match status" value="1"/>
</dbReference>
<dbReference type="PROSITE" id="PS50057">
    <property type="entry name" value="FERM_3"/>
    <property type="match status" value="1"/>
</dbReference>
<dbReference type="InterPro" id="IPR036723">
    <property type="entry name" value="Alpha-catenin/vinculin-like_sf"/>
</dbReference>
<feature type="coiled-coil region" evidence="4">
    <location>
        <begin position="1490"/>
        <end position="1560"/>
    </location>
</feature>
<dbReference type="Proteomes" id="UP001367676">
    <property type="component" value="Unassembled WGS sequence"/>
</dbReference>
<dbReference type="Gene3D" id="1.20.1410.10">
    <property type="entry name" value="I/LWEQ domain"/>
    <property type="match status" value="1"/>
</dbReference>
<dbReference type="FunFam" id="1.20.1410.10:FF:000001">
    <property type="entry name" value="Talin 2"/>
    <property type="match status" value="1"/>
</dbReference>
<dbReference type="InterPro" id="IPR019749">
    <property type="entry name" value="Band_41_domain"/>
</dbReference>
<dbReference type="GO" id="GO:0005925">
    <property type="term" value="C:focal adhesion"/>
    <property type="evidence" value="ECO:0007669"/>
    <property type="project" value="InterPro"/>
</dbReference>
<organism evidence="7 8">
    <name type="scientific">Parthenolecanium corni</name>
    <dbReference type="NCBI Taxonomy" id="536013"/>
    <lineage>
        <taxon>Eukaryota</taxon>
        <taxon>Metazoa</taxon>
        <taxon>Ecdysozoa</taxon>
        <taxon>Arthropoda</taxon>
        <taxon>Hexapoda</taxon>
        <taxon>Insecta</taxon>
        <taxon>Pterygota</taxon>
        <taxon>Neoptera</taxon>
        <taxon>Paraneoptera</taxon>
        <taxon>Hemiptera</taxon>
        <taxon>Sternorrhyncha</taxon>
        <taxon>Coccoidea</taxon>
        <taxon>Coccidae</taxon>
        <taxon>Parthenolecanium</taxon>
    </lineage>
</organism>
<dbReference type="SUPFAM" id="SSF50729">
    <property type="entry name" value="PH domain-like"/>
    <property type="match status" value="1"/>
</dbReference>
<dbReference type="SUPFAM" id="SSF109885">
    <property type="entry name" value="I/LWEQ domain"/>
    <property type="match status" value="2"/>
</dbReference>
<evidence type="ECO:0000256" key="3">
    <source>
        <dbReference type="ARBA" id="ARBA00023212"/>
    </source>
</evidence>
<dbReference type="Gene3D" id="2.30.29.30">
    <property type="entry name" value="Pleckstrin-homology domain (PH domain)/Phosphotyrosine-binding domain (PTB)"/>
    <property type="match status" value="1"/>
</dbReference>
<evidence type="ECO:0000256" key="1">
    <source>
        <dbReference type="ARBA" id="ARBA00004245"/>
    </source>
</evidence>
<dbReference type="Pfam" id="PF21896">
    <property type="entry name" value="Talin_IBS2B"/>
    <property type="match status" value="2"/>
</dbReference>
<dbReference type="GO" id="GO:0030036">
    <property type="term" value="P:actin cytoskeleton organization"/>
    <property type="evidence" value="ECO:0007669"/>
    <property type="project" value="TreeGrafter"/>
</dbReference>
<feature type="domain" description="FERM" evidence="5">
    <location>
        <begin position="88"/>
        <end position="412"/>
    </location>
</feature>
<dbReference type="InterPro" id="IPR000299">
    <property type="entry name" value="FERM_domain"/>
</dbReference>
<keyword evidence="2" id="KW-0963">Cytoplasm</keyword>
<dbReference type="CDD" id="cd17089">
    <property type="entry name" value="FERM_F0_TLN"/>
    <property type="match status" value="1"/>
</dbReference>
<evidence type="ECO:0000259" key="6">
    <source>
        <dbReference type="PROSITE" id="PS50945"/>
    </source>
</evidence>
<dbReference type="InterPro" id="IPR015009">
    <property type="entry name" value="Vinculin-bd_dom"/>
</dbReference>
<dbReference type="Gene3D" id="1.20.80.10">
    <property type="match status" value="1"/>
</dbReference>
<evidence type="ECO:0000256" key="2">
    <source>
        <dbReference type="ARBA" id="ARBA00022490"/>
    </source>
</evidence>
<evidence type="ECO:0000313" key="7">
    <source>
        <dbReference type="EMBL" id="KAK7590334.1"/>
    </source>
</evidence>
<dbReference type="GO" id="GO:0005737">
    <property type="term" value="C:cytoplasm"/>
    <property type="evidence" value="ECO:0007669"/>
    <property type="project" value="TreeGrafter"/>
</dbReference>
<evidence type="ECO:0008006" key="9">
    <source>
        <dbReference type="Google" id="ProtNLM"/>
    </source>
</evidence>
<dbReference type="GO" id="GO:0009887">
    <property type="term" value="P:animal organ morphogenesis"/>
    <property type="evidence" value="ECO:0007669"/>
    <property type="project" value="UniProtKB-ARBA"/>
</dbReference>
<dbReference type="GO" id="GO:0005178">
    <property type="term" value="F:integrin binding"/>
    <property type="evidence" value="ECO:0007669"/>
    <property type="project" value="TreeGrafter"/>
</dbReference>
<dbReference type="CDD" id="cd10569">
    <property type="entry name" value="FERM_C_Talin"/>
    <property type="match status" value="1"/>
</dbReference>
<dbReference type="InterPro" id="IPR015224">
    <property type="entry name" value="Talin_cent"/>
</dbReference>
<dbReference type="Pfam" id="PF09141">
    <property type="entry name" value="Talin_middle"/>
    <property type="match status" value="1"/>
</dbReference>
<dbReference type="GO" id="GO:0001726">
    <property type="term" value="C:ruffle"/>
    <property type="evidence" value="ECO:0007669"/>
    <property type="project" value="InterPro"/>
</dbReference>
<dbReference type="CDD" id="cd14473">
    <property type="entry name" value="FERM_B-lobe"/>
    <property type="match status" value="1"/>
</dbReference>
<dbReference type="FunFam" id="1.20.1420.10:FF:000002">
    <property type="entry name" value="Talin 2"/>
    <property type="match status" value="1"/>
</dbReference>
<dbReference type="GO" id="GO:0030182">
    <property type="term" value="P:neuron differentiation"/>
    <property type="evidence" value="ECO:0007669"/>
    <property type="project" value="UniProtKB-ARBA"/>
</dbReference>
<dbReference type="Pfam" id="PF21865">
    <property type="entry name" value="TLN1-like_RS"/>
    <property type="match status" value="1"/>
</dbReference>
<dbReference type="InterPro" id="IPR014352">
    <property type="entry name" value="FERM/acyl-CoA-bd_prot_sf"/>
</dbReference>
<dbReference type="InterPro" id="IPR019747">
    <property type="entry name" value="FERM_CS"/>
</dbReference>
<dbReference type="InterPro" id="IPR054060">
    <property type="entry name" value="TLN1-like_RS"/>
</dbReference>
<dbReference type="InterPro" id="IPR002558">
    <property type="entry name" value="ILWEQ_dom"/>
</dbReference>
<gene>
    <name evidence="7" type="ORF">V9T40_001947</name>
</gene>
<dbReference type="SMART" id="SM00295">
    <property type="entry name" value="B41"/>
    <property type="match status" value="1"/>
</dbReference>
<name>A0AAN9THH5_9HEMI</name>
<keyword evidence="3" id="KW-0206">Cytoskeleton</keyword>
<dbReference type="InterPro" id="IPR036476">
    <property type="entry name" value="Talin_cent_sf"/>
</dbReference>
<protein>
    <recommendedName>
        <fullName evidence="9">Talin</fullName>
    </recommendedName>
</protein>
<reference evidence="7 8" key="1">
    <citation type="submission" date="2024-03" db="EMBL/GenBank/DDBJ databases">
        <title>Adaptation during the transition from Ophiocordyceps entomopathogen to insect associate is accompanied by gene loss and intensified selection.</title>
        <authorList>
            <person name="Ward C.M."/>
            <person name="Onetto C.A."/>
            <person name="Borneman A.R."/>
        </authorList>
    </citation>
    <scope>NUCLEOTIDE SEQUENCE [LARGE SCALE GENOMIC DNA]</scope>
    <source>
        <strain evidence="7">AWRI1</strain>
        <tissue evidence="7">Single Adult Female</tissue>
    </source>
</reference>
<evidence type="ECO:0000259" key="5">
    <source>
        <dbReference type="PROSITE" id="PS50057"/>
    </source>
</evidence>
<proteinExistence type="predicted"/>